<keyword evidence="2" id="KW-0472">Membrane</keyword>
<reference evidence="3" key="1">
    <citation type="submission" date="2014-09" db="EMBL/GenBank/DDBJ databases">
        <title>Genome sequence of the luminous mushroom Mycena chlorophos for searching fungal bioluminescence genes.</title>
        <authorList>
            <person name="Tanaka Y."/>
            <person name="Kasuga D."/>
            <person name="Oba Y."/>
            <person name="Hase S."/>
            <person name="Sato K."/>
            <person name="Oba Y."/>
            <person name="Sakakibara Y."/>
        </authorList>
    </citation>
    <scope>NUCLEOTIDE SEQUENCE</scope>
</reference>
<keyword evidence="2" id="KW-1133">Transmembrane helix</keyword>
<evidence type="ECO:0000256" key="2">
    <source>
        <dbReference type="SAM" id="Phobius"/>
    </source>
</evidence>
<evidence type="ECO:0000313" key="3">
    <source>
        <dbReference type="EMBL" id="GAT54564.1"/>
    </source>
</evidence>
<feature type="compositionally biased region" description="Low complexity" evidence="1">
    <location>
        <begin position="107"/>
        <end position="123"/>
    </location>
</feature>
<accession>A0ABQ0LV45</accession>
<feature type="transmembrane region" description="Helical" evidence="2">
    <location>
        <begin position="191"/>
        <end position="213"/>
    </location>
</feature>
<evidence type="ECO:0000256" key="1">
    <source>
        <dbReference type="SAM" id="MobiDB-lite"/>
    </source>
</evidence>
<keyword evidence="4" id="KW-1185">Reference proteome</keyword>
<protein>
    <submittedName>
        <fullName evidence="3">Uncharacterized protein</fullName>
    </submittedName>
</protein>
<name>A0ABQ0LV45_MYCCL</name>
<keyword evidence="2" id="KW-0812">Transmembrane</keyword>
<dbReference type="EMBL" id="DF848705">
    <property type="protein sequence ID" value="GAT54564.1"/>
    <property type="molecule type" value="Genomic_DNA"/>
</dbReference>
<sequence>MVLDFADDDKLYLYGALGSSSETSDLVLSLLVSIDGASQSPVNPISAPPGTLSTNNLIYQSRPQNAGTHSFDFIYTGGPQLGVDYFLLIGGTVISTGSGTGSGTGTGLTTALDGTPTTGSASGSGSLSVALTDGASLTSSASATSSLARASASLGGVVAGNTGSSTADSALSGSAAITAIASLQKHSTNTIAGAIVGFLLLLFLLGGGFIWLCGRGRKAADTRERIAWEQQQPQPHELVITGSYFVAGELSRPLTHHRDSLATLTNDELLAANGLMQKGEFPDEKDGYLFYEE</sequence>
<evidence type="ECO:0000313" key="4">
    <source>
        <dbReference type="Proteomes" id="UP000815677"/>
    </source>
</evidence>
<proteinExistence type="predicted"/>
<feature type="region of interest" description="Disordered" evidence="1">
    <location>
        <begin position="99"/>
        <end position="123"/>
    </location>
</feature>
<dbReference type="Proteomes" id="UP000815677">
    <property type="component" value="Unassembled WGS sequence"/>
</dbReference>
<gene>
    <name evidence="3" type="ORF">MCHLO_11411</name>
</gene>
<organism evidence="3 4">
    <name type="scientific">Mycena chlorophos</name>
    <name type="common">Agaric fungus</name>
    <name type="synonym">Agaricus chlorophos</name>
    <dbReference type="NCBI Taxonomy" id="658473"/>
    <lineage>
        <taxon>Eukaryota</taxon>
        <taxon>Fungi</taxon>
        <taxon>Dikarya</taxon>
        <taxon>Basidiomycota</taxon>
        <taxon>Agaricomycotina</taxon>
        <taxon>Agaricomycetes</taxon>
        <taxon>Agaricomycetidae</taxon>
        <taxon>Agaricales</taxon>
        <taxon>Marasmiineae</taxon>
        <taxon>Mycenaceae</taxon>
        <taxon>Mycena</taxon>
    </lineage>
</organism>